<feature type="non-terminal residue" evidence="2">
    <location>
        <position position="175"/>
    </location>
</feature>
<dbReference type="InterPro" id="IPR014729">
    <property type="entry name" value="Rossmann-like_a/b/a_fold"/>
</dbReference>
<accession>A0A627PTL7</accession>
<name>A0A627PTL7_SALEN</name>
<reference evidence="2" key="1">
    <citation type="submission" date="2018-07" db="EMBL/GenBank/DDBJ databases">
        <authorList>
            <consortium name="PulseNet: The National Subtyping Network for Foodborne Disease Surveillance"/>
            <person name="Tarr C.L."/>
            <person name="Trees E."/>
            <person name="Katz L.S."/>
            <person name="Carleton-Romer H.A."/>
            <person name="Stroika S."/>
            <person name="Kucerova Z."/>
            <person name="Roache K.F."/>
            <person name="Sabol A.L."/>
            <person name="Besser J."/>
            <person name="Gerner-Smidt P."/>
        </authorList>
    </citation>
    <scope>NUCLEOTIDE SEQUENCE [LARGE SCALE GENOMIC DNA]</scope>
    <source>
        <strain evidence="2">PNUSAS004368</strain>
    </source>
</reference>
<dbReference type="AlphaFoldDB" id="A0A627PTL7"/>
<feature type="domain" description="Phosphoadenosine phosphosulphate reductase" evidence="1">
    <location>
        <begin position="30"/>
        <end position="87"/>
    </location>
</feature>
<dbReference type="EMBL" id="AALRZM010000060">
    <property type="protein sequence ID" value="EDC7601155.1"/>
    <property type="molecule type" value="Genomic_DNA"/>
</dbReference>
<dbReference type="InterPro" id="IPR002500">
    <property type="entry name" value="PAPS_reduct_dom"/>
</dbReference>
<evidence type="ECO:0000313" key="2">
    <source>
        <dbReference type="EMBL" id="EDC7601155.1"/>
    </source>
</evidence>
<dbReference type="GO" id="GO:0003824">
    <property type="term" value="F:catalytic activity"/>
    <property type="evidence" value="ECO:0007669"/>
    <property type="project" value="InterPro"/>
</dbReference>
<dbReference type="GO" id="GO:0071453">
    <property type="term" value="P:cellular response to oxygen levels"/>
    <property type="evidence" value="ECO:0007669"/>
    <property type="project" value="TreeGrafter"/>
</dbReference>
<comment type="caution">
    <text evidence="2">The sequence shown here is derived from an EMBL/GenBank/DDBJ whole genome shotgun (WGS) entry which is preliminary data.</text>
</comment>
<dbReference type="PANTHER" id="PTHR30083">
    <property type="entry name" value="TRANSCRIPTIONAL REGULATOR-RELATED"/>
    <property type="match status" value="1"/>
</dbReference>
<evidence type="ECO:0000259" key="1">
    <source>
        <dbReference type="Pfam" id="PF01507"/>
    </source>
</evidence>
<dbReference type="SUPFAM" id="SSF52402">
    <property type="entry name" value="Adenine nucleotide alpha hydrolases-like"/>
    <property type="match status" value="1"/>
</dbReference>
<gene>
    <name evidence="2" type="ORF">BJO39_23320</name>
</gene>
<dbReference type="PANTHER" id="PTHR30083:SF0">
    <property type="entry name" value="3'-PHOSPHOADENOSINE 5'-PHOSPHOSULFATE SULFOTRANSFERASE (PAPS REDUCTASE)_FAD SYNTHETASE"/>
    <property type="match status" value="1"/>
</dbReference>
<dbReference type="Gene3D" id="3.40.50.620">
    <property type="entry name" value="HUPs"/>
    <property type="match status" value="1"/>
</dbReference>
<dbReference type="Proteomes" id="UP000839627">
    <property type="component" value="Unassembled WGS sequence"/>
</dbReference>
<protein>
    <submittedName>
        <fullName evidence="2">Phosphoadenosine phosphosulfate reductase family protein</fullName>
    </submittedName>
</protein>
<sequence>MSVYKVPLEQNVLEAAQERIMWTLETLPRVCVSFSGGKDSGLMLHLTATLARKMNKKIHVLFIDWEAQFSCTIAYIESLREYYADVIERFYWVALPLTTQNSLSQYQPEWQCWQPGTDWVRQPPEDAITDPAFFSFYQHGMTFEQFVRDFADWFSEKRPAAMLVGIRSDESYNRF</sequence>
<organism evidence="2">
    <name type="scientific">Salmonella enteritidis</name>
    <dbReference type="NCBI Taxonomy" id="149539"/>
    <lineage>
        <taxon>Bacteria</taxon>
        <taxon>Pseudomonadati</taxon>
        <taxon>Pseudomonadota</taxon>
        <taxon>Gammaproteobacteria</taxon>
        <taxon>Enterobacterales</taxon>
        <taxon>Enterobacteriaceae</taxon>
        <taxon>Salmonella</taxon>
    </lineage>
</organism>
<proteinExistence type="predicted"/>
<dbReference type="Pfam" id="PF01507">
    <property type="entry name" value="PAPS_reduct"/>
    <property type="match status" value="1"/>
</dbReference>